<feature type="region of interest" description="Disordered" evidence="1">
    <location>
        <begin position="92"/>
        <end position="134"/>
    </location>
</feature>
<protein>
    <submittedName>
        <fullName evidence="3">Predicted protein</fullName>
    </submittedName>
</protein>
<feature type="region of interest" description="Disordered" evidence="1">
    <location>
        <begin position="316"/>
        <end position="353"/>
    </location>
</feature>
<dbReference type="Proteomes" id="UP000008698">
    <property type="component" value="Unassembled WGS sequence"/>
</dbReference>
<dbReference type="KEGG" id="val:VDBG_06697"/>
<dbReference type="EMBL" id="DS985221">
    <property type="protein sequence ID" value="EEY20587.1"/>
    <property type="molecule type" value="Genomic_DNA"/>
</dbReference>
<keyword evidence="4" id="KW-1185">Reference proteome</keyword>
<accession>C9SP72</accession>
<evidence type="ECO:0000256" key="1">
    <source>
        <dbReference type="SAM" id="MobiDB-lite"/>
    </source>
</evidence>
<keyword evidence="2" id="KW-1133">Transmembrane helix</keyword>
<gene>
    <name evidence="3" type="ORF">VDBG_06697</name>
</gene>
<proteinExistence type="predicted"/>
<feature type="compositionally biased region" description="Basic and acidic residues" evidence="1">
    <location>
        <begin position="252"/>
        <end position="261"/>
    </location>
</feature>
<feature type="transmembrane region" description="Helical" evidence="2">
    <location>
        <begin position="359"/>
        <end position="378"/>
    </location>
</feature>
<dbReference type="HOGENOM" id="CLU_696765_0_0_1"/>
<sequence>MRRTRCRQQPSPEDGRRASIVSRYTDNALPTLPGVRPPTAEPPVFFPLIMSYPTPTGPIYQNPPLLFHPHKEGISRPPTIYQPNIQPVLVPGTEQQSQDRAGLEKNKKHTTKKKKRQSYQYRQTNGQQYPGGLYPRAPTIGQKFMRLFGMQTGRAETIASSRQESQERVNPAQVRQFNHNVQPSAMHAEEHGHETAYPIRVPVEPLSPESNAATVYSDDYVLPTPHRPTRAGSGTASILSPGHRRHSSRRSVSRDSGHGEKPSTQVSISRDSRDGDGAELTDGGAHTHRRQADDRAGTVMSLILEAVGIRLPTDRRSGEWKTQVKERKSQVLPDELRRDKRRDREKSRRTHERSLARPLMWHLTLLLLCLSIKGVVVMRRDGLVSKFHRKSERIQS</sequence>
<feature type="compositionally biased region" description="Basic residues" evidence="1">
    <location>
        <begin position="106"/>
        <end position="117"/>
    </location>
</feature>
<dbReference type="GeneID" id="9537179"/>
<keyword evidence="2" id="KW-0812">Transmembrane</keyword>
<feature type="compositionally biased region" description="Basic residues" evidence="1">
    <location>
        <begin position="242"/>
        <end position="251"/>
    </location>
</feature>
<evidence type="ECO:0000256" key="2">
    <source>
        <dbReference type="SAM" id="Phobius"/>
    </source>
</evidence>
<feature type="compositionally biased region" description="Basic and acidic residues" evidence="1">
    <location>
        <begin position="316"/>
        <end position="346"/>
    </location>
</feature>
<dbReference type="OrthoDB" id="4852481at2759"/>
<dbReference type="OMA" id="HGHETAY"/>
<evidence type="ECO:0000313" key="4">
    <source>
        <dbReference type="Proteomes" id="UP000008698"/>
    </source>
</evidence>
<evidence type="ECO:0000313" key="3">
    <source>
        <dbReference type="EMBL" id="EEY20587.1"/>
    </source>
</evidence>
<name>C9SP72_VERA1</name>
<keyword evidence="2" id="KW-0472">Membrane</keyword>
<dbReference type="RefSeq" id="XP_003003135.1">
    <property type="nucleotide sequence ID" value="XM_003003089.1"/>
</dbReference>
<feature type="region of interest" description="Disordered" evidence="1">
    <location>
        <begin position="219"/>
        <end position="294"/>
    </location>
</feature>
<dbReference type="AlphaFoldDB" id="C9SP72"/>
<reference evidence="4" key="1">
    <citation type="journal article" date="2011" name="PLoS Pathog.">
        <title>Comparative genomics yields insights into niche adaptation of plant vascular wilt pathogens.</title>
        <authorList>
            <person name="Klosterman S.J."/>
            <person name="Subbarao K.V."/>
            <person name="Kang S."/>
            <person name="Veronese P."/>
            <person name="Gold S.E."/>
            <person name="Thomma B.P.H.J."/>
            <person name="Chen Z."/>
            <person name="Henrissat B."/>
            <person name="Lee Y.-H."/>
            <person name="Park J."/>
            <person name="Garcia-Pedrajas M.D."/>
            <person name="Barbara D.J."/>
            <person name="Anchieta A."/>
            <person name="de Jonge R."/>
            <person name="Santhanam P."/>
            <person name="Maruthachalam K."/>
            <person name="Atallah Z."/>
            <person name="Amyotte S.G."/>
            <person name="Paz Z."/>
            <person name="Inderbitzin P."/>
            <person name="Hayes R.J."/>
            <person name="Heiman D.I."/>
            <person name="Young S."/>
            <person name="Zeng Q."/>
            <person name="Engels R."/>
            <person name="Galagan J."/>
            <person name="Cuomo C.A."/>
            <person name="Dobinson K.F."/>
            <person name="Ma L.-J."/>
        </authorList>
    </citation>
    <scope>NUCLEOTIDE SEQUENCE [LARGE SCALE GENOMIC DNA]</scope>
    <source>
        <strain evidence="4">VaMs.102 / ATCC MYA-4576 / FGSC 10136</strain>
    </source>
</reference>
<organism evidence="4">
    <name type="scientific">Verticillium alfalfae (strain VaMs.102 / ATCC MYA-4576 / FGSC 10136)</name>
    <name type="common">Verticillium wilt of alfalfa</name>
    <name type="synonym">Verticillium albo-atrum</name>
    <dbReference type="NCBI Taxonomy" id="526221"/>
    <lineage>
        <taxon>Eukaryota</taxon>
        <taxon>Fungi</taxon>
        <taxon>Dikarya</taxon>
        <taxon>Ascomycota</taxon>
        <taxon>Pezizomycotina</taxon>
        <taxon>Sordariomycetes</taxon>
        <taxon>Hypocreomycetidae</taxon>
        <taxon>Glomerellales</taxon>
        <taxon>Plectosphaerellaceae</taxon>
        <taxon>Verticillium</taxon>
    </lineage>
</organism>